<comment type="caution">
    <text evidence="4">The sequence shown here is derived from an EMBL/GenBank/DDBJ whole genome shotgun (WGS) entry which is preliminary data.</text>
</comment>
<dbReference type="EMBL" id="QVPD01000005">
    <property type="protein sequence ID" value="RFP60756.1"/>
    <property type="molecule type" value="Genomic_DNA"/>
</dbReference>
<keyword evidence="5" id="KW-1185">Reference proteome</keyword>
<accession>A0A372DML5</accession>
<evidence type="ECO:0000256" key="1">
    <source>
        <dbReference type="PROSITE-ProRule" id="PRU00285"/>
    </source>
</evidence>
<dbReference type="Pfam" id="PF00011">
    <property type="entry name" value="HSP20"/>
    <property type="match status" value="1"/>
</dbReference>
<dbReference type="PROSITE" id="PS01031">
    <property type="entry name" value="SHSP"/>
    <property type="match status" value="1"/>
</dbReference>
<dbReference type="RefSeq" id="WP_117202365.1">
    <property type="nucleotide sequence ID" value="NZ_JBHTBK010000021.1"/>
</dbReference>
<dbReference type="PANTHER" id="PTHR11527">
    <property type="entry name" value="HEAT-SHOCK PROTEIN 20 FAMILY MEMBER"/>
    <property type="match status" value="1"/>
</dbReference>
<feature type="domain" description="SHSP" evidence="3">
    <location>
        <begin position="37"/>
        <end position="147"/>
    </location>
</feature>
<dbReference type="SUPFAM" id="SSF49764">
    <property type="entry name" value="HSP20-like chaperones"/>
    <property type="match status" value="1"/>
</dbReference>
<dbReference type="InterPro" id="IPR002068">
    <property type="entry name" value="A-crystallin/Hsp20_dom"/>
</dbReference>
<name>A0A372DML5_9GAMM</name>
<dbReference type="InterPro" id="IPR031107">
    <property type="entry name" value="Small_HSP"/>
</dbReference>
<dbReference type="Proteomes" id="UP000262917">
    <property type="component" value="Unassembled WGS sequence"/>
</dbReference>
<reference evidence="4 5" key="1">
    <citation type="submission" date="2018-08" db="EMBL/GenBank/DDBJ databases">
        <title>Lysobacter weifangensis sp. nov., a new member of the family 'Xanthomonadaceae', isolated from soil in a farmland.</title>
        <authorList>
            <person name="Zhao H."/>
        </authorList>
    </citation>
    <scope>NUCLEOTIDE SEQUENCE [LARGE SCALE GENOMIC DNA]</scope>
    <source>
        <strain evidence="4 5">WF-2</strain>
    </source>
</reference>
<dbReference type="OrthoDB" id="9792695at2"/>
<gene>
    <name evidence="4" type="ORF">D0Y53_06275</name>
</gene>
<evidence type="ECO:0000256" key="2">
    <source>
        <dbReference type="RuleBase" id="RU003616"/>
    </source>
</evidence>
<evidence type="ECO:0000259" key="3">
    <source>
        <dbReference type="PROSITE" id="PS01031"/>
    </source>
</evidence>
<dbReference type="CDD" id="cd06464">
    <property type="entry name" value="ACD_sHsps-like"/>
    <property type="match status" value="1"/>
</dbReference>
<proteinExistence type="inferred from homology"/>
<dbReference type="Gene3D" id="2.60.40.790">
    <property type="match status" value="1"/>
</dbReference>
<comment type="similarity">
    <text evidence="1 2">Belongs to the small heat shock protein (HSP20) family.</text>
</comment>
<protein>
    <submittedName>
        <fullName evidence="4">Hsp20/alpha crystallin family protein</fullName>
    </submittedName>
</protein>
<evidence type="ECO:0000313" key="5">
    <source>
        <dbReference type="Proteomes" id="UP000262917"/>
    </source>
</evidence>
<dbReference type="AlphaFoldDB" id="A0A372DML5"/>
<evidence type="ECO:0000313" key="4">
    <source>
        <dbReference type="EMBL" id="RFP60756.1"/>
    </source>
</evidence>
<organism evidence="4 5">
    <name type="scientific">Cognatiluteimonas weifangensis</name>
    <dbReference type="NCBI Taxonomy" id="2303539"/>
    <lineage>
        <taxon>Bacteria</taxon>
        <taxon>Pseudomonadati</taxon>
        <taxon>Pseudomonadota</taxon>
        <taxon>Gammaproteobacteria</taxon>
        <taxon>Lysobacterales</taxon>
        <taxon>Lysobacteraceae</taxon>
        <taxon>Cognatiluteimonas</taxon>
    </lineage>
</organism>
<sequence>MAMPTRWNPVRQLSRLDPFTDIEDMFRNFVSPTLTRTQERALDMRLDVNEDDKNYFVHVDMPGLKKSDIDVAVEGNQVTISAEVNREKSQEKGKELYSERYSGQAYRAFTLPSEVDSTKAQANYDGGVLMLTLPKKAGDGSRHLTVS</sequence>
<dbReference type="InterPro" id="IPR008978">
    <property type="entry name" value="HSP20-like_chaperone"/>
</dbReference>